<evidence type="ECO:0000313" key="5">
    <source>
        <dbReference type="EMBL" id="OCX69555.1"/>
    </source>
</evidence>
<feature type="domain" description="Tyr recombinase" evidence="4">
    <location>
        <begin position="164"/>
        <end position="334"/>
    </location>
</feature>
<organism evidence="5 6">
    <name type="scientific">Acidithiobacillus thiooxidans</name>
    <name type="common">Thiobacillus thiooxidans</name>
    <dbReference type="NCBI Taxonomy" id="930"/>
    <lineage>
        <taxon>Bacteria</taxon>
        <taxon>Pseudomonadati</taxon>
        <taxon>Pseudomonadota</taxon>
        <taxon>Acidithiobacillia</taxon>
        <taxon>Acidithiobacillales</taxon>
        <taxon>Acidithiobacillaceae</taxon>
        <taxon>Acidithiobacillus</taxon>
    </lineage>
</organism>
<dbReference type="Gene3D" id="1.10.443.10">
    <property type="entry name" value="Intergrase catalytic core"/>
    <property type="match status" value="1"/>
</dbReference>
<dbReference type="InterPro" id="IPR013762">
    <property type="entry name" value="Integrase-like_cat_sf"/>
</dbReference>
<gene>
    <name evidence="5" type="ORF">A6P07_16265</name>
</gene>
<dbReference type="InterPro" id="IPR010998">
    <property type="entry name" value="Integrase_recombinase_N"/>
</dbReference>
<dbReference type="PANTHER" id="PTHR30349">
    <property type="entry name" value="PHAGE INTEGRASE-RELATED"/>
    <property type="match status" value="1"/>
</dbReference>
<accession>A0A1C2HZV4</accession>
<dbReference type="STRING" id="930.GCA_002079865_02862"/>
<protein>
    <recommendedName>
        <fullName evidence="4">Tyr recombinase domain-containing protein</fullName>
    </recommendedName>
</protein>
<keyword evidence="1" id="KW-0229">DNA integration</keyword>
<keyword evidence="3" id="KW-0233">DNA recombination</keyword>
<keyword evidence="2" id="KW-0238">DNA-binding</keyword>
<dbReference type="Pfam" id="PF00589">
    <property type="entry name" value="Phage_integrase"/>
    <property type="match status" value="1"/>
</dbReference>
<evidence type="ECO:0000259" key="4">
    <source>
        <dbReference type="PROSITE" id="PS51898"/>
    </source>
</evidence>
<comment type="caution">
    <text evidence="5">The sequence shown here is derived from an EMBL/GenBank/DDBJ whole genome shotgun (WGS) entry which is preliminary data.</text>
</comment>
<dbReference type="Gene3D" id="1.10.150.130">
    <property type="match status" value="1"/>
</dbReference>
<dbReference type="InterPro" id="IPR002104">
    <property type="entry name" value="Integrase_catalytic"/>
</dbReference>
<evidence type="ECO:0000256" key="1">
    <source>
        <dbReference type="ARBA" id="ARBA00022908"/>
    </source>
</evidence>
<dbReference type="InterPro" id="IPR050090">
    <property type="entry name" value="Tyrosine_recombinase_XerCD"/>
</dbReference>
<dbReference type="PROSITE" id="PS51898">
    <property type="entry name" value="TYR_RECOMBINASE"/>
    <property type="match status" value="1"/>
</dbReference>
<evidence type="ECO:0000256" key="3">
    <source>
        <dbReference type="ARBA" id="ARBA00023172"/>
    </source>
</evidence>
<dbReference type="InterPro" id="IPR011010">
    <property type="entry name" value="DNA_brk_join_enz"/>
</dbReference>
<proteinExistence type="predicted"/>
<dbReference type="PANTHER" id="PTHR30349:SF94">
    <property type="entry name" value="INTEGRASE_RECOMBINASE HI_1414-RELATED"/>
    <property type="match status" value="1"/>
</dbReference>
<sequence>MASIQKRGKYWRVQIRKQGYPTLSSTFDTKAEANLWAAQQEKKLAEQSPAQVIKRMQDQTFTFGEALSRYAEEIIPTKKPTTQHRDGGIIRRLQADYGEIALAQLDGPMLAGIIRQWQTYQSANSIRLYLAVISHLFNIARKEWGMVDLINPVELVRKPKLPPGRDRRLVGDEEERLLAACVKTNPELADIVIFAIETAMRQGEIISMEWRRVNWIDHTVYLTYGLTKTSTARVVPLSKKAEEALQRQQARATGKDGKVWKYTTNGMRASYNRALKRAGIEGLTFHDLRHEATSRLVEKGIPMMTVQAITGHKSTQMMKRYTHISGKVLVDAVRG</sequence>
<evidence type="ECO:0000256" key="2">
    <source>
        <dbReference type="ARBA" id="ARBA00023125"/>
    </source>
</evidence>
<dbReference type="GO" id="GO:0003677">
    <property type="term" value="F:DNA binding"/>
    <property type="evidence" value="ECO:0007669"/>
    <property type="project" value="UniProtKB-KW"/>
</dbReference>
<dbReference type="GO" id="GO:0015074">
    <property type="term" value="P:DNA integration"/>
    <property type="evidence" value="ECO:0007669"/>
    <property type="project" value="UniProtKB-KW"/>
</dbReference>
<reference evidence="5 6" key="1">
    <citation type="journal article" date="2016" name="Int. J. Mol. Sci.">
        <title>Comparative genomics of the extreme acidophile Acidithiobacillus thiooxidans reveals intraspecific divergence and niche adaptation.</title>
        <authorList>
            <person name="Zhang X."/>
            <person name="Feng X."/>
            <person name="Tao J."/>
            <person name="Ma L."/>
            <person name="Xiao Y."/>
            <person name="Liang Y."/>
            <person name="Liu X."/>
            <person name="Yin H."/>
        </authorList>
    </citation>
    <scope>NUCLEOTIDE SEQUENCE [LARGE SCALE GENOMIC DNA]</scope>
    <source>
        <strain evidence="5 6">A02</strain>
    </source>
</reference>
<dbReference type="GO" id="GO:0006310">
    <property type="term" value="P:DNA recombination"/>
    <property type="evidence" value="ECO:0007669"/>
    <property type="project" value="UniProtKB-KW"/>
</dbReference>
<dbReference type="CDD" id="cd00796">
    <property type="entry name" value="INT_Rci_Hp1_C"/>
    <property type="match status" value="1"/>
</dbReference>
<dbReference type="Proteomes" id="UP000094893">
    <property type="component" value="Unassembled WGS sequence"/>
</dbReference>
<dbReference type="AlphaFoldDB" id="A0A1C2HZV4"/>
<name>A0A1C2HZV4_ACITH</name>
<dbReference type="EMBL" id="LWSA01000236">
    <property type="protein sequence ID" value="OCX69555.1"/>
    <property type="molecule type" value="Genomic_DNA"/>
</dbReference>
<dbReference type="SUPFAM" id="SSF56349">
    <property type="entry name" value="DNA breaking-rejoining enzymes"/>
    <property type="match status" value="1"/>
</dbReference>
<evidence type="ECO:0000313" key="6">
    <source>
        <dbReference type="Proteomes" id="UP000094893"/>
    </source>
</evidence>
<dbReference type="RefSeq" id="WP_024893312.1">
    <property type="nucleotide sequence ID" value="NZ_LWRZ01000351.1"/>
</dbReference>